<keyword evidence="2" id="KW-1185">Reference proteome</keyword>
<protein>
    <submittedName>
        <fullName evidence="1">Uncharacterized protein</fullName>
    </submittedName>
</protein>
<sequence>MLIPTQLRARSSLLYSTERIRFVSLVDFLQGMLEIRNCMNVQEIILTRLQYVRSKKIFSGKTGILFEYCSNLEI</sequence>
<accession>S9VXH1</accession>
<dbReference type="GeneID" id="25039338"/>
<reference evidence="1 2" key="1">
    <citation type="journal article" date="2011" name="Science">
        <title>Comparative functional genomics of the fission yeasts.</title>
        <authorList>
            <person name="Rhind N."/>
            <person name="Chen Z."/>
            <person name="Yassour M."/>
            <person name="Thompson D.A."/>
            <person name="Haas B.J."/>
            <person name="Habib N."/>
            <person name="Wapinski I."/>
            <person name="Roy S."/>
            <person name="Lin M.F."/>
            <person name="Heiman D.I."/>
            <person name="Young S.K."/>
            <person name="Furuya K."/>
            <person name="Guo Y."/>
            <person name="Pidoux A."/>
            <person name="Chen H.M."/>
            <person name="Robbertse B."/>
            <person name="Goldberg J.M."/>
            <person name="Aoki K."/>
            <person name="Bayne E.H."/>
            <person name="Berlin A.M."/>
            <person name="Desjardins C.A."/>
            <person name="Dobbs E."/>
            <person name="Dukaj L."/>
            <person name="Fan L."/>
            <person name="FitzGerald M.G."/>
            <person name="French C."/>
            <person name="Gujja S."/>
            <person name="Hansen K."/>
            <person name="Keifenheim D."/>
            <person name="Levin J.Z."/>
            <person name="Mosher R.A."/>
            <person name="Mueller C.A."/>
            <person name="Pfiffner J."/>
            <person name="Priest M."/>
            <person name="Russ C."/>
            <person name="Smialowska A."/>
            <person name="Swoboda P."/>
            <person name="Sykes S.M."/>
            <person name="Vaughn M."/>
            <person name="Vengrova S."/>
            <person name="Yoder R."/>
            <person name="Zeng Q."/>
            <person name="Allshire R."/>
            <person name="Baulcombe D."/>
            <person name="Birren B.W."/>
            <person name="Brown W."/>
            <person name="Ekwall K."/>
            <person name="Kellis M."/>
            <person name="Leatherwood J."/>
            <person name="Levin H."/>
            <person name="Margalit H."/>
            <person name="Martienssen R."/>
            <person name="Nieduszynski C.A."/>
            <person name="Spatafora J.W."/>
            <person name="Friedman N."/>
            <person name="Dalgaard J.Z."/>
            <person name="Baumann P."/>
            <person name="Niki H."/>
            <person name="Regev A."/>
            <person name="Nusbaum C."/>
        </authorList>
    </citation>
    <scope>NUCLEOTIDE SEQUENCE [LARGE SCALE GENOMIC DNA]</scope>
    <source>
        <strain evidence="2">OY26 / ATCC MYA-4695 / CBS 11777 / NBRC 106824 / NRRL Y48691</strain>
    </source>
</reference>
<gene>
    <name evidence="1" type="ORF">SPOG_05140</name>
</gene>
<dbReference type="AlphaFoldDB" id="S9VXH1"/>
<organism evidence="1 2">
    <name type="scientific">Schizosaccharomyces cryophilus (strain OY26 / ATCC MYA-4695 / CBS 11777 / NBRC 106824 / NRRL Y48691)</name>
    <name type="common">Fission yeast</name>
    <dbReference type="NCBI Taxonomy" id="653667"/>
    <lineage>
        <taxon>Eukaryota</taxon>
        <taxon>Fungi</taxon>
        <taxon>Dikarya</taxon>
        <taxon>Ascomycota</taxon>
        <taxon>Taphrinomycotina</taxon>
        <taxon>Schizosaccharomycetes</taxon>
        <taxon>Schizosaccharomycetales</taxon>
        <taxon>Schizosaccharomycetaceae</taxon>
        <taxon>Schizosaccharomyces</taxon>
    </lineage>
</organism>
<dbReference type="EMBL" id="KE546992">
    <property type="protein sequence ID" value="EPY50874.1"/>
    <property type="molecule type" value="Genomic_DNA"/>
</dbReference>
<evidence type="ECO:0000313" key="2">
    <source>
        <dbReference type="Proteomes" id="UP000015464"/>
    </source>
</evidence>
<dbReference type="Proteomes" id="UP000015464">
    <property type="component" value="Unassembled WGS sequence"/>
</dbReference>
<name>S9VXH1_SCHCR</name>
<dbReference type="HOGENOM" id="CLU_2689214_0_0_1"/>
<dbReference type="RefSeq" id="XP_013024606.1">
    <property type="nucleotide sequence ID" value="XM_013169152.1"/>
</dbReference>
<proteinExistence type="predicted"/>
<evidence type="ECO:0000313" key="1">
    <source>
        <dbReference type="EMBL" id="EPY50874.1"/>
    </source>
</evidence>